<dbReference type="PIRSF" id="PIRSF000239">
    <property type="entry name" value="AHPC"/>
    <property type="match status" value="1"/>
</dbReference>
<name>A0A139BVL9_9PROT</name>
<feature type="signal peptide" evidence="14">
    <location>
        <begin position="1"/>
        <end position="24"/>
    </location>
</feature>
<evidence type="ECO:0000256" key="4">
    <source>
        <dbReference type="ARBA" id="ARBA00022559"/>
    </source>
</evidence>
<evidence type="ECO:0000256" key="1">
    <source>
        <dbReference type="ARBA" id="ARBA00003330"/>
    </source>
</evidence>
<accession>A0A139BVL9</accession>
<gene>
    <name evidence="16" type="ORF">AWT59_0875</name>
</gene>
<protein>
    <recommendedName>
        <fullName evidence="3">thioredoxin-dependent peroxiredoxin</fullName>
        <ecNumber evidence="3">1.11.1.24</ecNumber>
    </recommendedName>
    <alternativeName>
        <fullName evidence="9">Thioredoxin peroxidase</fullName>
    </alternativeName>
    <alternativeName>
        <fullName evidence="11">Thioredoxin-dependent peroxiredoxin Bcp</fullName>
    </alternativeName>
</protein>
<evidence type="ECO:0000256" key="2">
    <source>
        <dbReference type="ARBA" id="ARBA00011245"/>
    </source>
</evidence>
<dbReference type="PROSITE" id="PS51352">
    <property type="entry name" value="THIOREDOXIN_2"/>
    <property type="match status" value="1"/>
</dbReference>
<evidence type="ECO:0000256" key="6">
    <source>
        <dbReference type="ARBA" id="ARBA00023002"/>
    </source>
</evidence>
<evidence type="ECO:0000256" key="7">
    <source>
        <dbReference type="ARBA" id="ARBA00023157"/>
    </source>
</evidence>
<dbReference type="Pfam" id="PF00578">
    <property type="entry name" value="AhpC-TSA"/>
    <property type="match status" value="1"/>
</dbReference>
<feature type="domain" description="Thioredoxin" evidence="15">
    <location>
        <begin position="28"/>
        <end position="177"/>
    </location>
</feature>
<keyword evidence="7" id="KW-1015">Disulfide bond</keyword>
<evidence type="ECO:0000313" key="16">
    <source>
        <dbReference type="EMBL" id="KXS33032.1"/>
    </source>
</evidence>
<dbReference type="FunFam" id="3.40.30.10:FF:000007">
    <property type="entry name" value="Thioredoxin-dependent thiol peroxidase"/>
    <property type="match status" value="1"/>
</dbReference>
<dbReference type="SUPFAM" id="SSF52833">
    <property type="entry name" value="Thioredoxin-like"/>
    <property type="match status" value="1"/>
</dbReference>
<comment type="similarity">
    <text evidence="10">Belongs to the peroxiredoxin family. BCP/PrxQ subfamily.</text>
</comment>
<dbReference type="EMBL" id="LSLI01000013">
    <property type="protein sequence ID" value="KXS33032.1"/>
    <property type="molecule type" value="Genomic_DNA"/>
</dbReference>
<dbReference type="PANTHER" id="PTHR42801:SF4">
    <property type="entry name" value="AHPC_TSA FAMILY PROTEIN"/>
    <property type="match status" value="1"/>
</dbReference>
<dbReference type="GO" id="GO:0045454">
    <property type="term" value="P:cell redox homeostasis"/>
    <property type="evidence" value="ECO:0007669"/>
    <property type="project" value="TreeGrafter"/>
</dbReference>
<evidence type="ECO:0000256" key="14">
    <source>
        <dbReference type="SAM" id="SignalP"/>
    </source>
</evidence>
<dbReference type="InterPro" id="IPR036249">
    <property type="entry name" value="Thioredoxin-like_sf"/>
</dbReference>
<dbReference type="EC" id="1.11.1.24" evidence="3"/>
<dbReference type="GO" id="GO:0008379">
    <property type="term" value="F:thioredoxin peroxidase activity"/>
    <property type="evidence" value="ECO:0007669"/>
    <property type="project" value="TreeGrafter"/>
</dbReference>
<evidence type="ECO:0000256" key="11">
    <source>
        <dbReference type="ARBA" id="ARBA00042639"/>
    </source>
</evidence>
<keyword evidence="8" id="KW-0676">Redox-active center</keyword>
<reference evidence="16 17" key="2">
    <citation type="submission" date="2016-03" db="EMBL/GenBank/DDBJ databases">
        <title>New uncultured bacterium of the family Gallionellaceae from acid mine drainage: description and reconstruction of genome based on metagenomic analysis of microbial community.</title>
        <authorList>
            <person name="Kadnikov V."/>
            <person name="Ivasenko D."/>
            <person name="Beletsky A."/>
            <person name="Mardanov A."/>
            <person name="Danilova E."/>
            <person name="Pimenov N."/>
            <person name="Karnachuk O."/>
            <person name="Ravin N."/>
        </authorList>
    </citation>
    <scope>NUCLEOTIDE SEQUENCE [LARGE SCALE GENOMIC DNA]</scope>
    <source>
        <strain evidence="16">ShG14-8</strain>
    </source>
</reference>
<keyword evidence="5" id="KW-0049">Antioxidant</keyword>
<dbReference type="PATRIC" id="fig|1796491.3.peg.958"/>
<dbReference type="AlphaFoldDB" id="A0A139BVL9"/>
<dbReference type="Gene3D" id="3.40.30.10">
    <property type="entry name" value="Glutaredoxin"/>
    <property type="match status" value="1"/>
</dbReference>
<evidence type="ECO:0000256" key="3">
    <source>
        <dbReference type="ARBA" id="ARBA00013017"/>
    </source>
</evidence>
<keyword evidence="6" id="KW-0560">Oxidoreductase</keyword>
<dbReference type="Proteomes" id="UP000070578">
    <property type="component" value="Unassembled WGS sequence"/>
</dbReference>
<sequence>MKWLAIIIALIVFAALLVARAARAGELPEVGKPAPDFNLPDQNGKYHTLREYRGKWLVLYFYPKDDTPGCTQEACAFRDDLNQISELGAQVVGVSVDDTDSHAEFAKKYHLPFPLLADKTAATADEYGALMNLWLIKFARRYTFLIDPQGNVSKVYLSVETSRHSKQIIDDLKKLTAGAKL</sequence>
<evidence type="ECO:0000256" key="5">
    <source>
        <dbReference type="ARBA" id="ARBA00022862"/>
    </source>
</evidence>
<keyword evidence="4" id="KW-0575">Peroxidase</keyword>
<dbReference type="InterPro" id="IPR050924">
    <property type="entry name" value="Peroxiredoxin_BCP/PrxQ"/>
</dbReference>
<reference evidence="16 17" key="1">
    <citation type="submission" date="2016-02" db="EMBL/GenBank/DDBJ databases">
        <authorList>
            <person name="Wen L."/>
            <person name="He K."/>
            <person name="Yang H."/>
        </authorList>
    </citation>
    <scope>NUCLEOTIDE SEQUENCE [LARGE SCALE GENOMIC DNA]</scope>
    <source>
        <strain evidence="16">ShG14-8</strain>
    </source>
</reference>
<dbReference type="GO" id="GO:0034599">
    <property type="term" value="P:cellular response to oxidative stress"/>
    <property type="evidence" value="ECO:0007669"/>
    <property type="project" value="TreeGrafter"/>
</dbReference>
<keyword evidence="14" id="KW-0732">Signal</keyword>
<dbReference type="PANTHER" id="PTHR42801">
    <property type="entry name" value="THIOREDOXIN-DEPENDENT PEROXIDE REDUCTASE"/>
    <property type="match status" value="1"/>
</dbReference>
<feature type="chain" id="PRO_5007483982" description="thioredoxin-dependent peroxiredoxin" evidence="14">
    <location>
        <begin position="25"/>
        <end position="181"/>
    </location>
</feature>
<evidence type="ECO:0000313" key="17">
    <source>
        <dbReference type="Proteomes" id="UP000070578"/>
    </source>
</evidence>
<dbReference type="InterPro" id="IPR013766">
    <property type="entry name" value="Thioredoxin_domain"/>
</dbReference>
<comment type="function">
    <text evidence="1">Thiol-specific peroxidase that catalyzes the reduction of hydrogen peroxide and organic hydroperoxides to water and alcohols, respectively. Plays a role in cell protection against oxidative stress by detoxifying peroxides and as sensor of hydrogen peroxide-mediated signaling events.</text>
</comment>
<comment type="caution">
    <text evidence="16">The sequence shown here is derived from an EMBL/GenBank/DDBJ whole genome shotgun (WGS) entry which is preliminary data.</text>
</comment>
<organism evidence="16 17">
    <name type="scientific">Candidatus Gallionella acididurans</name>
    <dbReference type="NCBI Taxonomy" id="1796491"/>
    <lineage>
        <taxon>Bacteria</taxon>
        <taxon>Pseudomonadati</taxon>
        <taxon>Pseudomonadota</taxon>
        <taxon>Betaproteobacteria</taxon>
        <taxon>Nitrosomonadales</taxon>
        <taxon>Gallionellaceae</taxon>
        <taxon>Gallionella</taxon>
    </lineage>
</organism>
<comment type="subunit">
    <text evidence="2">Monomer.</text>
</comment>
<evidence type="ECO:0000256" key="12">
    <source>
        <dbReference type="ARBA" id="ARBA00049091"/>
    </source>
</evidence>
<dbReference type="InterPro" id="IPR024706">
    <property type="entry name" value="Peroxiredoxin_AhpC-typ"/>
</dbReference>
<evidence type="ECO:0000256" key="8">
    <source>
        <dbReference type="ARBA" id="ARBA00023284"/>
    </source>
</evidence>
<proteinExistence type="inferred from homology"/>
<feature type="active site" description="Cysteine sulfenic acid (-SOH) intermediate; for peroxidase activity" evidence="13">
    <location>
        <position position="70"/>
    </location>
</feature>
<dbReference type="GO" id="GO:0005737">
    <property type="term" value="C:cytoplasm"/>
    <property type="evidence" value="ECO:0007669"/>
    <property type="project" value="TreeGrafter"/>
</dbReference>
<evidence type="ECO:0000256" key="13">
    <source>
        <dbReference type="PIRSR" id="PIRSR000239-1"/>
    </source>
</evidence>
<evidence type="ECO:0000256" key="10">
    <source>
        <dbReference type="ARBA" id="ARBA00038489"/>
    </source>
</evidence>
<dbReference type="InterPro" id="IPR000866">
    <property type="entry name" value="AhpC/TSA"/>
</dbReference>
<evidence type="ECO:0000256" key="9">
    <source>
        <dbReference type="ARBA" id="ARBA00032824"/>
    </source>
</evidence>
<evidence type="ECO:0000259" key="15">
    <source>
        <dbReference type="PROSITE" id="PS51352"/>
    </source>
</evidence>
<comment type="catalytic activity">
    <reaction evidence="12">
        <text>a hydroperoxide + [thioredoxin]-dithiol = an alcohol + [thioredoxin]-disulfide + H2O</text>
        <dbReference type="Rhea" id="RHEA:62620"/>
        <dbReference type="Rhea" id="RHEA-COMP:10698"/>
        <dbReference type="Rhea" id="RHEA-COMP:10700"/>
        <dbReference type="ChEBI" id="CHEBI:15377"/>
        <dbReference type="ChEBI" id="CHEBI:29950"/>
        <dbReference type="ChEBI" id="CHEBI:30879"/>
        <dbReference type="ChEBI" id="CHEBI:35924"/>
        <dbReference type="ChEBI" id="CHEBI:50058"/>
        <dbReference type="EC" id="1.11.1.24"/>
    </reaction>
</comment>
<dbReference type="CDD" id="cd03017">
    <property type="entry name" value="PRX_BCP"/>
    <property type="match status" value="1"/>
</dbReference>